<organism evidence="1 2">
    <name type="scientific">Anas platyrhynchos</name>
    <name type="common">Mallard</name>
    <name type="synonym">Anas boschas</name>
    <dbReference type="NCBI Taxonomy" id="8839"/>
    <lineage>
        <taxon>Eukaryota</taxon>
        <taxon>Metazoa</taxon>
        <taxon>Chordata</taxon>
        <taxon>Craniata</taxon>
        <taxon>Vertebrata</taxon>
        <taxon>Euteleostomi</taxon>
        <taxon>Archelosauria</taxon>
        <taxon>Archosauria</taxon>
        <taxon>Dinosauria</taxon>
        <taxon>Saurischia</taxon>
        <taxon>Theropoda</taxon>
        <taxon>Coelurosauria</taxon>
        <taxon>Aves</taxon>
        <taxon>Neognathae</taxon>
        <taxon>Galloanserae</taxon>
        <taxon>Anseriformes</taxon>
        <taxon>Anatidae</taxon>
        <taxon>Anatinae</taxon>
        <taxon>Anas</taxon>
    </lineage>
</organism>
<dbReference type="AlphaFoldDB" id="R0M5N0"/>
<dbReference type="Proteomes" id="UP000296049">
    <property type="component" value="Unassembled WGS sequence"/>
</dbReference>
<reference evidence="2" key="1">
    <citation type="journal article" date="2013" name="Nat. Genet.">
        <title>The duck genome and transcriptome provide insight into an avian influenza virus reservoir species.</title>
        <authorList>
            <person name="Huang Y."/>
            <person name="Li Y."/>
            <person name="Burt D.W."/>
            <person name="Chen H."/>
            <person name="Zhang Y."/>
            <person name="Qian W."/>
            <person name="Kim H."/>
            <person name="Gan S."/>
            <person name="Zhao Y."/>
            <person name="Li J."/>
            <person name="Yi K."/>
            <person name="Feng H."/>
            <person name="Zhu P."/>
            <person name="Li B."/>
            <person name="Liu Q."/>
            <person name="Fairley S."/>
            <person name="Magor K.E."/>
            <person name="Du Z."/>
            <person name="Hu X."/>
            <person name="Goodman L."/>
            <person name="Tafer H."/>
            <person name="Vignal A."/>
            <person name="Lee T."/>
            <person name="Kim K.W."/>
            <person name="Sheng Z."/>
            <person name="An Y."/>
            <person name="Searle S."/>
            <person name="Herrero J."/>
            <person name="Groenen M.A."/>
            <person name="Crooijmans R.P."/>
            <person name="Faraut T."/>
            <person name="Cai Q."/>
            <person name="Webster R.G."/>
            <person name="Aldridge J.R."/>
            <person name="Warren W.C."/>
            <person name="Bartschat S."/>
            <person name="Kehr S."/>
            <person name="Marz M."/>
            <person name="Stadler P.F."/>
            <person name="Smith J."/>
            <person name="Kraus R.H."/>
            <person name="Zhao Y."/>
            <person name="Ren L."/>
            <person name="Fei J."/>
            <person name="Morisson M."/>
            <person name="Kaiser P."/>
            <person name="Griffin D.K."/>
            <person name="Rao M."/>
            <person name="Pitel F."/>
            <person name="Wang J."/>
            <person name="Li N."/>
        </authorList>
    </citation>
    <scope>NUCLEOTIDE SEQUENCE [LARGE SCALE GENOMIC DNA]</scope>
</reference>
<keyword evidence="2" id="KW-1185">Reference proteome</keyword>
<proteinExistence type="predicted"/>
<gene>
    <name evidence="1" type="ORF">Anapl_08505</name>
</gene>
<evidence type="ECO:0000313" key="2">
    <source>
        <dbReference type="Proteomes" id="UP000296049"/>
    </source>
</evidence>
<sequence length="111" mass="12299">MKGHSGESMDIPGHPEAGTAELAMSRACTIATSFHGLLSILSKNTLSISENLNSIPPPDYQIPAFTAGDEKSPYIYWTLKRIYSLYHHCRQKVTKDVSWLGKDDSKELCTV</sequence>
<accession>R0M5N0</accession>
<dbReference type="EMBL" id="KB742483">
    <property type="protein sequence ID" value="EOB07923.1"/>
    <property type="molecule type" value="Genomic_DNA"/>
</dbReference>
<evidence type="ECO:0000313" key="1">
    <source>
        <dbReference type="EMBL" id="EOB07923.1"/>
    </source>
</evidence>
<name>R0M5N0_ANAPL</name>
<protein>
    <submittedName>
        <fullName evidence="1">Uncharacterized protein</fullName>
    </submittedName>
</protein>